<dbReference type="EMBL" id="JAVHJO010000009">
    <property type="protein sequence ID" value="KAK6537412.1"/>
    <property type="molecule type" value="Genomic_DNA"/>
</dbReference>
<reference evidence="2 3" key="1">
    <citation type="submission" date="2019-10" db="EMBL/GenBank/DDBJ databases">
        <authorList>
            <person name="Palmer J.M."/>
        </authorList>
    </citation>
    <scope>NUCLEOTIDE SEQUENCE [LARGE SCALE GENOMIC DNA]</scope>
    <source>
        <strain evidence="2 3">TWF694</strain>
    </source>
</reference>
<sequence>MKATLFLVAFTAIAAAAPSNVIGKRCGAGSGVTCASGETCVGEFQFKDDPKGLCIKKPATCGATMADPNTTCPKDKKYKCIPRANVIFECPQDVAYCGFCVEQDITAKLGIRDEGVNRCGGSSGKKCFNNPSSPELCAGEKELKDGMGVCVSWGMTRQCKDGCITGDVCVKNTCPSGLSAEECSGSVCLDKAYVAQFGLKGRN</sequence>
<gene>
    <name evidence="2" type="ORF">TWF694_011599</name>
</gene>
<dbReference type="AlphaFoldDB" id="A0AAV9X8M7"/>
<feature type="chain" id="PRO_5043844193" evidence="1">
    <location>
        <begin position="17"/>
        <end position="203"/>
    </location>
</feature>
<keyword evidence="3" id="KW-1185">Reference proteome</keyword>
<proteinExistence type="predicted"/>
<organism evidence="2 3">
    <name type="scientific">Orbilia ellipsospora</name>
    <dbReference type="NCBI Taxonomy" id="2528407"/>
    <lineage>
        <taxon>Eukaryota</taxon>
        <taxon>Fungi</taxon>
        <taxon>Dikarya</taxon>
        <taxon>Ascomycota</taxon>
        <taxon>Pezizomycotina</taxon>
        <taxon>Orbiliomycetes</taxon>
        <taxon>Orbiliales</taxon>
        <taxon>Orbiliaceae</taxon>
        <taxon>Orbilia</taxon>
    </lineage>
</organism>
<comment type="caution">
    <text evidence="2">The sequence shown here is derived from an EMBL/GenBank/DDBJ whole genome shotgun (WGS) entry which is preliminary data.</text>
</comment>
<feature type="signal peptide" evidence="1">
    <location>
        <begin position="1"/>
        <end position="16"/>
    </location>
</feature>
<accession>A0AAV9X8M7</accession>
<evidence type="ECO:0000256" key="1">
    <source>
        <dbReference type="SAM" id="SignalP"/>
    </source>
</evidence>
<protein>
    <submittedName>
        <fullName evidence="2">Uncharacterized protein</fullName>
    </submittedName>
</protein>
<evidence type="ECO:0000313" key="3">
    <source>
        <dbReference type="Proteomes" id="UP001365542"/>
    </source>
</evidence>
<evidence type="ECO:0000313" key="2">
    <source>
        <dbReference type="EMBL" id="KAK6537412.1"/>
    </source>
</evidence>
<name>A0AAV9X8M7_9PEZI</name>
<dbReference type="Proteomes" id="UP001365542">
    <property type="component" value="Unassembled WGS sequence"/>
</dbReference>
<keyword evidence="1" id="KW-0732">Signal</keyword>